<dbReference type="CDD" id="cd22579">
    <property type="entry name" value="MPEG1_P2"/>
    <property type="match status" value="1"/>
</dbReference>
<comment type="caution">
    <text evidence="5">The sequence shown here is derived from an EMBL/GenBank/DDBJ whole genome shotgun (WGS) entry which is preliminary data.</text>
</comment>
<gene>
    <name evidence="5" type="ORF">D915_002253</name>
</gene>
<dbReference type="PROSITE" id="PS51412">
    <property type="entry name" value="MACPF_2"/>
    <property type="match status" value="1"/>
</dbReference>
<reference evidence="5" key="1">
    <citation type="submission" date="2019-03" db="EMBL/GenBank/DDBJ databases">
        <title>Improved annotation for the trematode Fasciola hepatica.</title>
        <authorList>
            <person name="Choi Y.-J."/>
            <person name="Martin J."/>
            <person name="Mitreva M."/>
        </authorList>
    </citation>
    <scope>NUCLEOTIDE SEQUENCE [LARGE SCALE GENOMIC DNA]</scope>
</reference>
<dbReference type="Proteomes" id="UP000230066">
    <property type="component" value="Unassembled WGS sequence"/>
</dbReference>
<evidence type="ECO:0000259" key="4">
    <source>
        <dbReference type="PROSITE" id="PS51412"/>
    </source>
</evidence>
<proteinExistence type="predicted"/>
<evidence type="ECO:0000313" key="6">
    <source>
        <dbReference type="Proteomes" id="UP000230066"/>
    </source>
</evidence>
<feature type="signal peptide" evidence="3">
    <location>
        <begin position="1"/>
        <end position="15"/>
    </location>
</feature>
<evidence type="ECO:0000313" key="5">
    <source>
        <dbReference type="EMBL" id="THD26853.1"/>
    </source>
</evidence>
<name>A0A4E0RGS4_FASHE</name>
<protein>
    <submittedName>
        <fullName evidence="5">Macrophage expressed protein 1</fullName>
    </submittedName>
</protein>
<feature type="transmembrane region" description="Helical" evidence="2">
    <location>
        <begin position="761"/>
        <end position="787"/>
    </location>
</feature>
<dbReference type="AlphaFoldDB" id="A0A4E0RGS4"/>
<keyword evidence="2" id="KW-0812">Transmembrane</keyword>
<evidence type="ECO:0000256" key="3">
    <source>
        <dbReference type="SAM" id="SignalP"/>
    </source>
</evidence>
<organism evidence="5 6">
    <name type="scientific">Fasciola hepatica</name>
    <name type="common">Liver fluke</name>
    <dbReference type="NCBI Taxonomy" id="6192"/>
    <lineage>
        <taxon>Eukaryota</taxon>
        <taxon>Metazoa</taxon>
        <taxon>Spiralia</taxon>
        <taxon>Lophotrochozoa</taxon>
        <taxon>Platyhelminthes</taxon>
        <taxon>Trematoda</taxon>
        <taxon>Digenea</taxon>
        <taxon>Plagiorchiida</taxon>
        <taxon>Echinostomata</taxon>
        <taxon>Echinostomatoidea</taxon>
        <taxon>Fasciolidae</taxon>
        <taxon>Fasciola</taxon>
    </lineage>
</organism>
<evidence type="ECO:0000256" key="2">
    <source>
        <dbReference type="SAM" id="Phobius"/>
    </source>
</evidence>
<accession>A0A4E0RGS4</accession>
<evidence type="ECO:0000256" key="1">
    <source>
        <dbReference type="SAM" id="MobiDB-lite"/>
    </source>
</evidence>
<dbReference type="SMART" id="SM00457">
    <property type="entry name" value="MACPF"/>
    <property type="match status" value="1"/>
</dbReference>
<keyword evidence="6" id="KW-1185">Reference proteome</keyword>
<keyword evidence="2" id="KW-1133">Transmembrane helix</keyword>
<dbReference type="Pfam" id="PF01823">
    <property type="entry name" value="MACPF"/>
    <property type="match status" value="1"/>
</dbReference>
<dbReference type="EMBL" id="JXXN02000608">
    <property type="protein sequence ID" value="THD26853.1"/>
    <property type="molecule type" value="Genomic_DNA"/>
</dbReference>
<feature type="region of interest" description="Disordered" evidence="1">
    <location>
        <begin position="707"/>
        <end position="732"/>
    </location>
</feature>
<keyword evidence="3" id="KW-0732">Signal</keyword>
<sequence>MFFFYTSLLFFPVSGIPDIELAAPSPDSLASSATTTAKICLPGPDEQRFTVLPGVGWDNLVNEERGPTVDRERYETCRRSTDGRFIIPDDITIEPRKHSQLDLTSDVFESTSQCTSLTAYSVNAAVDFGVSYYRINGDFSAEKESLRENAGTSRGLIVRTQLRHTRYTAKTMPDSTVHPRLRNRLLDIAAHLEIGNVTIAQIEQFDRGNTNLASVRGPHTSMDETQLLTLEAGLKAFYLADLIVRDYGTHSIASVDAGGVLVKTDILDEDTKSLTQQERWKLAASASTTFASILRLKVGGSMSSNQSVAELYTKKSTHSRINSYGGPIFRAYQMNLSDWEQGLDDQLVVIDRSGQPIHELITGRSMPELAEHVTLRLSKTIKSAVERYYKSNAVIGCMDPSSVFYDRDANVDAEVCSSTELNPTNQASRLPLGGVFQKCEGPTELCARVEVKNPATGDLTCPQGYLSVQLLSPQVRSCISVCHPASSWHETSKCEQQCAVTVQYWCALDPSLNLTVEQRPQDDLGLIFGGLYTDKEVNPVTHQFSCPEYSWPLLMGRRIRICLSTDRELGEKHAMLFGGFYSCQYGNPLVSVVSVNRTDKSQEQVAVRGWMSSTVERISSRTRRANTVEPKMFVGEVRSEGAEPAAVEDYSSLFASLWPKRCPDGYTAHLAAMEDTCQVTFCVPANTIKGKRKRYLKRPPFVLPLQLSPTTNKPGLDEQPRNQPITLPGSDGTRLARVDGEWVRSESVPLIRSDELEQQKAISIALGSTLAALILMVICMGVCVVLVQRAMRRHNHTANRSVGDSGF</sequence>
<feature type="domain" description="MACPF" evidence="4">
    <location>
        <begin position="25"/>
        <end position="392"/>
    </location>
</feature>
<keyword evidence="2" id="KW-0472">Membrane</keyword>
<dbReference type="InterPro" id="IPR020864">
    <property type="entry name" value="MACPF"/>
</dbReference>
<feature type="chain" id="PRO_5020033789" evidence="3">
    <location>
        <begin position="16"/>
        <end position="807"/>
    </location>
</feature>